<dbReference type="Proteomes" id="UP000238034">
    <property type="component" value="Unassembled WGS sequence"/>
</dbReference>
<dbReference type="PROSITE" id="PS00194">
    <property type="entry name" value="THIOREDOXIN_1"/>
    <property type="match status" value="1"/>
</dbReference>
<proteinExistence type="predicted"/>
<evidence type="ECO:0000313" key="8">
    <source>
        <dbReference type="Proteomes" id="UP000238034"/>
    </source>
</evidence>
<evidence type="ECO:0000256" key="4">
    <source>
        <dbReference type="ARBA" id="ARBA00023284"/>
    </source>
</evidence>
<dbReference type="EMBL" id="PVTH01000006">
    <property type="protein sequence ID" value="PRY52383.1"/>
    <property type="molecule type" value="Genomic_DNA"/>
</dbReference>
<keyword evidence="8" id="KW-1185">Reference proteome</keyword>
<keyword evidence="3" id="KW-1015">Disulfide bond</keyword>
<feature type="domain" description="Thioredoxin" evidence="6">
    <location>
        <begin position="227"/>
        <end position="365"/>
    </location>
</feature>
<sequence>MNRIIVLLIALTIALSGCQNTTSFTIDGTLKNAGNLNKVRIYKGNDLVDSAVVNEKGEFRFRIPSPEPDFFYIVADAKNYLLLAQNGDKLKFSADYASSVGDYEVEGSADAEKLKELNKINGKYGKVFIDLKTELDRRSSANPAARDAIMQELSPKFDENMKAFGIEVLSFAEGNKDNLAGFYAMSMLDPIEYEEPLLSYAETLKGKFPTNKPVQDFIAKMNKVKPIAKGQQAIDFQGTAPNGHIVKLSDFRGKYVLLDFWASWCGPCRQENPNIVKQYHAFKDKNFAVLGVSLDGDREDWIKAIKDDKLDWPHVSELNQWNSEAARQYQVSAIPASFLIDPTGKIIAKNLRGEALEEFLKKTLN</sequence>
<dbReference type="InterPro" id="IPR025380">
    <property type="entry name" value="DUF4369"/>
</dbReference>
<comment type="subcellular location">
    <subcellularLocation>
        <location evidence="1">Cell envelope</location>
    </subcellularLocation>
</comment>
<gene>
    <name evidence="7" type="ORF">B0I27_106144</name>
</gene>
<keyword evidence="2" id="KW-0201">Cytochrome c-type biogenesis</keyword>
<protein>
    <submittedName>
        <fullName evidence="7">Peroxiredoxin</fullName>
    </submittedName>
</protein>
<dbReference type="InterPro" id="IPR050553">
    <property type="entry name" value="Thioredoxin_ResA/DsbE_sf"/>
</dbReference>
<dbReference type="Pfam" id="PF14289">
    <property type="entry name" value="DUF4369"/>
    <property type="match status" value="1"/>
</dbReference>
<dbReference type="GO" id="GO:0030313">
    <property type="term" value="C:cell envelope"/>
    <property type="evidence" value="ECO:0007669"/>
    <property type="project" value="UniProtKB-SubCell"/>
</dbReference>
<evidence type="ECO:0000313" key="7">
    <source>
        <dbReference type="EMBL" id="PRY52383.1"/>
    </source>
</evidence>
<dbReference type="GO" id="GO:0017004">
    <property type="term" value="P:cytochrome complex assembly"/>
    <property type="evidence" value="ECO:0007669"/>
    <property type="project" value="UniProtKB-KW"/>
</dbReference>
<name>A0A2T0U393_9SPHI</name>
<dbReference type="SUPFAM" id="SSF52833">
    <property type="entry name" value="Thioredoxin-like"/>
    <property type="match status" value="1"/>
</dbReference>
<organism evidence="7 8">
    <name type="scientific">Arcticibacter pallidicorallinus</name>
    <dbReference type="NCBI Taxonomy" id="1259464"/>
    <lineage>
        <taxon>Bacteria</taxon>
        <taxon>Pseudomonadati</taxon>
        <taxon>Bacteroidota</taxon>
        <taxon>Sphingobacteriia</taxon>
        <taxon>Sphingobacteriales</taxon>
        <taxon>Sphingobacteriaceae</taxon>
        <taxon>Arcticibacter</taxon>
    </lineage>
</organism>
<feature type="signal peptide" evidence="5">
    <location>
        <begin position="1"/>
        <end position="21"/>
    </location>
</feature>
<dbReference type="GO" id="GO:0016209">
    <property type="term" value="F:antioxidant activity"/>
    <property type="evidence" value="ECO:0007669"/>
    <property type="project" value="InterPro"/>
</dbReference>
<dbReference type="Gene3D" id="3.40.30.10">
    <property type="entry name" value="Glutaredoxin"/>
    <property type="match status" value="1"/>
</dbReference>
<dbReference type="AlphaFoldDB" id="A0A2T0U393"/>
<dbReference type="InterPro" id="IPR017937">
    <property type="entry name" value="Thioredoxin_CS"/>
</dbReference>
<comment type="caution">
    <text evidence="7">The sequence shown here is derived from an EMBL/GenBank/DDBJ whole genome shotgun (WGS) entry which is preliminary data.</text>
</comment>
<dbReference type="GO" id="GO:0016491">
    <property type="term" value="F:oxidoreductase activity"/>
    <property type="evidence" value="ECO:0007669"/>
    <property type="project" value="InterPro"/>
</dbReference>
<keyword evidence="4" id="KW-0676">Redox-active center</keyword>
<dbReference type="Pfam" id="PF00578">
    <property type="entry name" value="AhpC-TSA"/>
    <property type="match status" value="1"/>
</dbReference>
<reference evidence="7 8" key="1">
    <citation type="submission" date="2018-03" db="EMBL/GenBank/DDBJ databases">
        <title>Genomic Encyclopedia of Type Strains, Phase III (KMG-III): the genomes of soil and plant-associated and newly described type strains.</title>
        <authorList>
            <person name="Whitman W."/>
        </authorList>
    </citation>
    <scope>NUCLEOTIDE SEQUENCE [LARGE SCALE GENOMIC DNA]</scope>
    <source>
        <strain evidence="7 8">CGMCC 1.9313</strain>
    </source>
</reference>
<evidence type="ECO:0000256" key="1">
    <source>
        <dbReference type="ARBA" id="ARBA00004196"/>
    </source>
</evidence>
<dbReference type="InterPro" id="IPR000866">
    <property type="entry name" value="AhpC/TSA"/>
</dbReference>
<evidence type="ECO:0000256" key="5">
    <source>
        <dbReference type="SAM" id="SignalP"/>
    </source>
</evidence>
<dbReference type="RefSeq" id="WP_245925496.1">
    <property type="nucleotide sequence ID" value="NZ_PVTH01000006.1"/>
</dbReference>
<dbReference type="PROSITE" id="PS51257">
    <property type="entry name" value="PROKAR_LIPOPROTEIN"/>
    <property type="match status" value="1"/>
</dbReference>
<dbReference type="PROSITE" id="PS51352">
    <property type="entry name" value="THIOREDOXIN_2"/>
    <property type="match status" value="1"/>
</dbReference>
<dbReference type="InterPro" id="IPR036249">
    <property type="entry name" value="Thioredoxin-like_sf"/>
</dbReference>
<dbReference type="InterPro" id="IPR013766">
    <property type="entry name" value="Thioredoxin_domain"/>
</dbReference>
<evidence type="ECO:0000259" key="6">
    <source>
        <dbReference type="PROSITE" id="PS51352"/>
    </source>
</evidence>
<feature type="chain" id="PRO_5015646805" evidence="5">
    <location>
        <begin position="22"/>
        <end position="365"/>
    </location>
</feature>
<evidence type="ECO:0000256" key="2">
    <source>
        <dbReference type="ARBA" id="ARBA00022748"/>
    </source>
</evidence>
<evidence type="ECO:0000256" key="3">
    <source>
        <dbReference type="ARBA" id="ARBA00023157"/>
    </source>
</evidence>
<accession>A0A2T0U393</accession>
<dbReference type="PANTHER" id="PTHR42852">
    <property type="entry name" value="THIOL:DISULFIDE INTERCHANGE PROTEIN DSBE"/>
    <property type="match status" value="1"/>
</dbReference>
<dbReference type="CDD" id="cd02966">
    <property type="entry name" value="TlpA_like_family"/>
    <property type="match status" value="1"/>
</dbReference>
<dbReference type="PANTHER" id="PTHR42852:SF6">
    <property type="entry name" value="THIOL:DISULFIDE INTERCHANGE PROTEIN DSBE"/>
    <property type="match status" value="1"/>
</dbReference>
<keyword evidence="5" id="KW-0732">Signal</keyword>